<feature type="compositionally biased region" description="Basic and acidic residues" evidence="1">
    <location>
        <begin position="239"/>
        <end position="265"/>
    </location>
</feature>
<feature type="non-terminal residue" evidence="2">
    <location>
        <position position="1"/>
    </location>
</feature>
<evidence type="ECO:0000313" key="2">
    <source>
        <dbReference type="EMBL" id="CAA9357769.1"/>
    </source>
</evidence>
<feature type="region of interest" description="Disordered" evidence="1">
    <location>
        <begin position="1"/>
        <end position="23"/>
    </location>
</feature>
<sequence length="265" mass="28594">DDDRAAPAGHGRACGRRRPHAAHRPLVAPAVDHGHGAGGVHRLLDPAGLRERQLLRGALHLAVLLALPDRRLPGRHVPRAVLRTVVPQPGAVHPHRAAGLPPDLLLLPQGLLPVVLALPAGVRGRRAAPDLHGGDPVPARLPERAPVLLLPRPGLQRDPHVRRRPRVPQRAGGVVPHGARHPRAADQRGPALAVLAVVPLLPAHRRRAAQALLRAPRPLPRLDRRLPAQRAPHAAGLDQPDRRRPDRPLRPPPGHRGDHRPDVLL</sequence>
<feature type="compositionally biased region" description="Basic residues" evidence="1">
    <location>
        <begin position="13"/>
        <end position="23"/>
    </location>
</feature>
<evidence type="ECO:0000256" key="1">
    <source>
        <dbReference type="SAM" id="MobiDB-lite"/>
    </source>
</evidence>
<name>A0A6J4MEA0_9ACTN</name>
<proteinExistence type="predicted"/>
<dbReference type="EMBL" id="CADCUE010000264">
    <property type="protein sequence ID" value="CAA9357769.1"/>
    <property type="molecule type" value="Genomic_DNA"/>
</dbReference>
<feature type="non-terminal residue" evidence="2">
    <location>
        <position position="265"/>
    </location>
</feature>
<gene>
    <name evidence="2" type="ORF">AVDCRST_MAG16-2800</name>
</gene>
<organism evidence="2">
    <name type="scientific">uncultured Frankineae bacterium</name>
    <dbReference type="NCBI Taxonomy" id="437475"/>
    <lineage>
        <taxon>Bacteria</taxon>
        <taxon>Bacillati</taxon>
        <taxon>Actinomycetota</taxon>
        <taxon>Actinomycetes</taxon>
        <taxon>Frankiales</taxon>
        <taxon>environmental samples</taxon>
    </lineage>
</organism>
<accession>A0A6J4MEA0</accession>
<feature type="region of interest" description="Disordered" evidence="1">
    <location>
        <begin position="151"/>
        <end position="187"/>
    </location>
</feature>
<dbReference type="AlphaFoldDB" id="A0A6J4MEA0"/>
<reference evidence="2" key="1">
    <citation type="submission" date="2020-02" db="EMBL/GenBank/DDBJ databases">
        <authorList>
            <person name="Meier V. D."/>
        </authorList>
    </citation>
    <scope>NUCLEOTIDE SEQUENCE</scope>
    <source>
        <strain evidence="2">AVDCRST_MAG16</strain>
    </source>
</reference>
<protein>
    <submittedName>
        <fullName evidence="2">Putative succinate dehydrogenase [membrane anchor subunit] (Succinic dehydrogenase)</fullName>
    </submittedName>
</protein>
<feature type="region of interest" description="Disordered" evidence="1">
    <location>
        <begin position="220"/>
        <end position="265"/>
    </location>
</feature>